<dbReference type="AlphaFoldDB" id="A0A8D8YWI1"/>
<feature type="transmembrane region" description="Helical" evidence="1">
    <location>
        <begin position="149"/>
        <end position="173"/>
    </location>
</feature>
<reference evidence="2" key="1">
    <citation type="submission" date="2021-05" db="EMBL/GenBank/DDBJ databases">
        <authorList>
            <person name="Alioto T."/>
            <person name="Alioto T."/>
            <person name="Gomez Garrido J."/>
        </authorList>
    </citation>
    <scope>NUCLEOTIDE SEQUENCE</scope>
</reference>
<feature type="transmembrane region" description="Helical" evidence="1">
    <location>
        <begin position="325"/>
        <end position="346"/>
    </location>
</feature>
<feature type="transmembrane region" description="Helical" evidence="1">
    <location>
        <begin position="110"/>
        <end position="129"/>
    </location>
</feature>
<sequence length="361" mass="41616">MLRPVMYLRLAVTLTSHSPPSKTPGILAESKATLIPNSQHYLNPQYYPILYKNSSPQTNPEPIIKPIITNNSLCHPTTLLSNSRLYSTKENQSIQESYHMQGIEPRTMTYEIRIVTNIIIFHVIIYVVHTTNQNQSIQEKYHRQGIEPGTIECETLIVTNLIIFHIIIIYYVVYTTNQNQSNQENYHLQGIEPRTIVYKTLIVTNLDILIPNVFSIAHKKSIVEYLNLKSCLTCYNHLGLASDTQCGDLNYMHIHNMNITIITSLCTWDQSVLLSQVSLLIEIYFVYSDNSCLEFIDSVTSSVSQNDLRGSPSNIKIGLDRRNSYLFLTVGTITTFFFLTLIIKYLNMHTYYYYYYGDSYI</sequence>
<keyword evidence="1" id="KW-0472">Membrane</keyword>
<evidence type="ECO:0000313" key="2">
    <source>
        <dbReference type="EMBL" id="CAG6736270.1"/>
    </source>
</evidence>
<keyword evidence="1" id="KW-1133">Transmembrane helix</keyword>
<dbReference type="EMBL" id="HBUF01398754">
    <property type="protein sequence ID" value="CAG6736270.1"/>
    <property type="molecule type" value="Transcribed_RNA"/>
</dbReference>
<proteinExistence type="predicted"/>
<organism evidence="2">
    <name type="scientific">Cacopsylla melanoneura</name>
    <dbReference type="NCBI Taxonomy" id="428564"/>
    <lineage>
        <taxon>Eukaryota</taxon>
        <taxon>Metazoa</taxon>
        <taxon>Ecdysozoa</taxon>
        <taxon>Arthropoda</taxon>
        <taxon>Hexapoda</taxon>
        <taxon>Insecta</taxon>
        <taxon>Pterygota</taxon>
        <taxon>Neoptera</taxon>
        <taxon>Paraneoptera</taxon>
        <taxon>Hemiptera</taxon>
        <taxon>Sternorrhyncha</taxon>
        <taxon>Psylloidea</taxon>
        <taxon>Psyllidae</taxon>
        <taxon>Psyllinae</taxon>
        <taxon>Cacopsylla</taxon>
    </lineage>
</organism>
<accession>A0A8D8YWI1</accession>
<keyword evidence="1" id="KW-0812">Transmembrane</keyword>
<evidence type="ECO:0000256" key="1">
    <source>
        <dbReference type="SAM" id="Phobius"/>
    </source>
</evidence>
<name>A0A8D8YWI1_9HEMI</name>
<protein>
    <submittedName>
        <fullName evidence="2">Uncharacterized protein</fullName>
    </submittedName>
</protein>